<dbReference type="InterPro" id="IPR020094">
    <property type="entry name" value="TruA/RsuA/RluB/E/F_N"/>
</dbReference>
<dbReference type="InterPro" id="IPR044862">
    <property type="entry name" value="Pro_4_hyd_alph_FE2OG_OXY"/>
</dbReference>
<dbReference type="Gene3D" id="3.30.70.580">
    <property type="entry name" value="Pseudouridine synthase I, catalytic domain, N-terminal subdomain"/>
    <property type="match status" value="1"/>
</dbReference>
<keyword evidence="2" id="KW-0223">Dioxygenase</keyword>
<keyword evidence="4" id="KW-0413">Isomerase</keyword>
<name>A0ABP0M005_9DINO</name>
<dbReference type="SUPFAM" id="SSF48403">
    <property type="entry name" value="Ankyrin repeat"/>
    <property type="match status" value="1"/>
</dbReference>
<dbReference type="Gene3D" id="3.30.70.660">
    <property type="entry name" value="Pseudouridine synthase I, catalytic domain, C-terminal subdomain"/>
    <property type="match status" value="1"/>
</dbReference>
<evidence type="ECO:0000256" key="2">
    <source>
        <dbReference type="ARBA" id="ARBA00022964"/>
    </source>
</evidence>
<comment type="cofactor">
    <cofactor evidence="1">
        <name>L-ascorbate</name>
        <dbReference type="ChEBI" id="CHEBI:38290"/>
    </cofactor>
</comment>
<dbReference type="PANTHER" id="PTHR11142">
    <property type="entry name" value="PSEUDOURIDYLATE SYNTHASE"/>
    <property type="match status" value="1"/>
</dbReference>
<comment type="caution">
    <text evidence="7">The sequence shown here is derived from an EMBL/GenBank/DDBJ whole genome shotgun (WGS) entry which is preliminary data.</text>
</comment>
<dbReference type="Pfam" id="PF13640">
    <property type="entry name" value="2OG-FeII_Oxy_3"/>
    <property type="match status" value="1"/>
</dbReference>
<evidence type="ECO:0000256" key="5">
    <source>
        <dbReference type="PROSITE-ProRule" id="PRU00023"/>
    </source>
</evidence>
<dbReference type="InterPro" id="IPR006620">
    <property type="entry name" value="Pro_4_hyd_alph"/>
</dbReference>
<dbReference type="Gene3D" id="2.60.120.620">
    <property type="entry name" value="q2cbj1_9rhob like domain"/>
    <property type="match status" value="1"/>
</dbReference>
<dbReference type="Proteomes" id="UP001642484">
    <property type="component" value="Unassembled WGS sequence"/>
</dbReference>
<dbReference type="PANTHER" id="PTHR11142:SF0">
    <property type="entry name" value="TRNA PSEUDOURIDINE SYNTHASE-LIKE 1"/>
    <property type="match status" value="1"/>
</dbReference>
<proteinExistence type="predicted"/>
<keyword evidence="8" id="KW-1185">Reference proteome</keyword>
<feature type="repeat" description="ANK" evidence="5">
    <location>
        <begin position="494"/>
        <end position="526"/>
    </location>
</feature>
<dbReference type="InterPro" id="IPR020095">
    <property type="entry name" value="PsdUridine_synth_TruA_C"/>
</dbReference>
<evidence type="ECO:0000256" key="3">
    <source>
        <dbReference type="ARBA" id="ARBA00023002"/>
    </source>
</evidence>
<evidence type="ECO:0000259" key="6">
    <source>
        <dbReference type="SMART" id="SM00702"/>
    </source>
</evidence>
<keyword evidence="5" id="KW-0040">ANK repeat</keyword>
<feature type="domain" description="Prolyl 4-hydroxylase alpha subunit" evidence="6">
    <location>
        <begin position="586"/>
        <end position="767"/>
    </location>
</feature>
<dbReference type="InterPro" id="IPR001406">
    <property type="entry name" value="PsdUridine_synth_TruA"/>
</dbReference>
<dbReference type="PROSITE" id="PS50088">
    <property type="entry name" value="ANK_REPEAT"/>
    <property type="match status" value="1"/>
</dbReference>
<dbReference type="InterPro" id="IPR020103">
    <property type="entry name" value="PsdUridine_synth_cat_dom_sf"/>
</dbReference>
<dbReference type="Gene3D" id="1.25.40.20">
    <property type="entry name" value="Ankyrin repeat-containing domain"/>
    <property type="match status" value="1"/>
</dbReference>
<dbReference type="EMBL" id="CAXAMN010015002">
    <property type="protein sequence ID" value="CAK9044805.1"/>
    <property type="molecule type" value="Genomic_DNA"/>
</dbReference>
<sequence>MAIDHAMGAEAGSSEATVSHRCGHCGEDFASRNALFKHLAAKCDPLAAKVKEGKERILFTLGYLGSRYRCSALQNERDEEAMNSVEGALLSALPAAGGPSRPNVLGVARAVRTDRGCHAAESAILLTLRPCVLNSEELRRALRSSEVRLLGPPRSLTLMEKPEANIFGKIYAPRRKSFTVHIPYFALITSSEHERWSTSDPATGGVWFGPVPEDCTSERVHAMLAEQQLVPHEVILEPGRGHVQVKMAEGEAQKALTRLQGLRWQNQLLSAAPLNEALAKFEVHRRVRRALKELKGGPNARKGLRSYHNFMSPAPAPGDASAMRALLHCSAMGLQMQQRRGIWTSEDWTAVHFCATDFGPQQVRRMAGALVATSRGSEAMSYIARCFEPSPMNVPAVPAETISLDSFELGPVETDWRPAAQVDMKEAAAMKQDIEQRVRTEALEPWKDFLRSLDLGATRRSAQQRLSSAAERGDVLGARAAVADGARVDGRNEYGQSATFLAALTGAAELISFLASENADLNLCDNAGISPWEAAALRGHRGVLEAFSTWGATGAADSEERRTPSTSTAATEASCALTVIPRQCEHPGAGTTVVDDAVAEEILERLDELWRRLPLAPKEKASPTDRCYFDDVSGWLTGALDRAISVAALPDASSAVSRVRFLIYPEPGGCLPAHVDLPRTDKKGLRTTYTFLLYLSDCSSGGETTFLEALESDRELAASGGVMPGERRTLARVSPRRNRLLLMPHACPHLAAPIIHAPKVLVRGEVLPPTCMPHSSAVTVAPEPVQQDASSQLVELGDGVHSCWLDEKIDFERRTNVRCVWFSAHIG</sequence>
<keyword evidence="3" id="KW-0560">Oxidoreductase</keyword>
<organism evidence="7 8">
    <name type="scientific">Durusdinium trenchii</name>
    <dbReference type="NCBI Taxonomy" id="1381693"/>
    <lineage>
        <taxon>Eukaryota</taxon>
        <taxon>Sar</taxon>
        <taxon>Alveolata</taxon>
        <taxon>Dinophyceae</taxon>
        <taxon>Suessiales</taxon>
        <taxon>Symbiodiniaceae</taxon>
        <taxon>Durusdinium</taxon>
    </lineage>
</organism>
<evidence type="ECO:0000313" key="8">
    <source>
        <dbReference type="Proteomes" id="UP001642484"/>
    </source>
</evidence>
<gene>
    <name evidence="7" type="ORF">CCMP2556_LOCUS23522</name>
</gene>
<reference evidence="7 8" key="1">
    <citation type="submission" date="2024-02" db="EMBL/GenBank/DDBJ databases">
        <authorList>
            <person name="Chen Y."/>
            <person name="Shah S."/>
            <person name="Dougan E. K."/>
            <person name="Thang M."/>
            <person name="Chan C."/>
        </authorList>
    </citation>
    <scope>NUCLEOTIDE SEQUENCE [LARGE SCALE GENOMIC DNA]</scope>
</reference>
<evidence type="ECO:0000256" key="1">
    <source>
        <dbReference type="ARBA" id="ARBA00001961"/>
    </source>
</evidence>
<accession>A0ABP0M005</accession>
<dbReference type="InterPro" id="IPR036770">
    <property type="entry name" value="Ankyrin_rpt-contain_sf"/>
</dbReference>
<dbReference type="SUPFAM" id="SSF55120">
    <property type="entry name" value="Pseudouridine synthase"/>
    <property type="match status" value="2"/>
</dbReference>
<dbReference type="InterPro" id="IPR002110">
    <property type="entry name" value="Ankyrin_rpt"/>
</dbReference>
<dbReference type="SMART" id="SM00702">
    <property type="entry name" value="P4Hc"/>
    <property type="match status" value="1"/>
</dbReference>
<protein>
    <recommendedName>
        <fullName evidence="6">Prolyl 4-hydroxylase alpha subunit domain-containing protein</fullName>
    </recommendedName>
</protein>
<evidence type="ECO:0000256" key="4">
    <source>
        <dbReference type="ARBA" id="ARBA00023235"/>
    </source>
</evidence>
<evidence type="ECO:0000313" key="7">
    <source>
        <dbReference type="EMBL" id="CAK9044805.1"/>
    </source>
</evidence>